<keyword evidence="6 16" id="KW-0812">Transmembrane</keyword>
<dbReference type="GO" id="GO:0007231">
    <property type="term" value="P:osmosensory signaling pathway"/>
    <property type="evidence" value="ECO:0007669"/>
    <property type="project" value="TreeGrafter"/>
</dbReference>
<evidence type="ECO:0000256" key="9">
    <source>
        <dbReference type="ARBA" id="ARBA00022989"/>
    </source>
</evidence>
<dbReference type="GeneTree" id="ENSGT00940000158281"/>
<reference evidence="18" key="5">
    <citation type="submission" date="2025-09" db="UniProtKB">
        <authorList>
            <consortium name="Ensembl"/>
        </authorList>
    </citation>
    <scope>IDENTIFICATION</scope>
</reference>
<evidence type="ECO:0000256" key="1">
    <source>
        <dbReference type="ARBA" id="ARBA00004651"/>
    </source>
</evidence>
<comment type="catalytic activity">
    <reaction evidence="14">
        <text>Ca(2+)(in) = Ca(2+)(out)</text>
        <dbReference type="Rhea" id="RHEA:29671"/>
        <dbReference type="ChEBI" id="CHEBI:29108"/>
    </reaction>
</comment>
<dbReference type="PANTHER" id="PTHR10582:SF6">
    <property type="entry name" value="TRANSIENT RECEPTOR POTENTIAL CATION CHANNEL SUBFAMILY V MEMBER 3"/>
    <property type="match status" value="1"/>
</dbReference>
<dbReference type="InterPro" id="IPR036770">
    <property type="entry name" value="Ankyrin_rpt-contain_sf"/>
</dbReference>
<reference evidence="19" key="1">
    <citation type="journal article" date="2006" name="Science">
        <title>Ancient noncoding elements conserved in the human genome.</title>
        <authorList>
            <person name="Venkatesh B."/>
            <person name="Kirkness E.F."/>
            <person name="Loh Y.H."/>
            <person name="Halpern A.L."/>
            <person name="Lee A.P."/>
            <person name="Johnson J."/>
            <person name="Dandona N."/>
            <person name="Viswanathan L.D."/>
            <person name="Tay A."/>
            <person name="Venter J.C."/>
            <person name="Strausberg R.L."/>
            <person name="Brenner S."/>
        </authorList>
    </citation>
    <scope>NUCLEOTIDE SEQUENCE [LARGE SCALE GENOMIC DNA]</scope>
</reference>
<dbReference type="STRING" id="7868.ENSCMIP00000031813"/>
<evidence type="ECO:0000256" key="11">
    <source>
        <dbReference type="ARBA" id="ARBA00023065"/>
    </source>
</evidence>
<reference evidence="19" key="3">
    <citation type="journal article" date="2014" name="Nature">
        <title>Elephant shark genome provides unique insights into gnathostome evolution.</title>
        <authorList>
            <consortium name="International Elephant Shark Genome Sequencing Consortium"/>
            <person name="Venkatesh B."/>
            <person name="Lee A.P."/>
            <person name="Ravi V."/>
            <person name="Maurya A.K."/>
            <person name="Lian M.M."/>
            <person name="Swann J.B."/>
            <person name="Ohta Y."/>
            <person name="Flajnik M.F."/>
            <person name="Sutoh Y."/>
            <person name="Kasahara M."/>
            <person name="Hoon S."/>
            <person name="Gangu V."/>
            <person name="Roy S.W."/>
            <person name="Irimia M."/>
            <person name="Korzh V."/>
            <person name="Kondrychyn I."/>
            <person name="Lim Z.W."/>
            <person name="Tay B.H."/>
            <person name="Tohari S."/>
            <person name="Kong K.W."/>
            <person name="Ho S."/>
            <person name="Lorente-Galdos B."/>
            <person name="Quilez J."/>
            <person name="Marques-Bonet T."/>
            <person name="Raney B.J."/>
            <person name="Ingham P.W."/>
            <person name="Tay A."/>
            <person name="Hillier L.W."/>
            <person name="Minx P."/>
            <person name="Boehm T."/>
            <person name="Wilson R.K."/>
            <person name="Brenner S."/>
            <person name="Warren W.C."/>
        </authorList>
    </citation>
    <scope>NUCLEOTIDE SEQUENCE [LARGE SCALE GENOMIC DNA]</scope>
</reference>
<keyword evidence="11" id="KW-0406">Ion transport</keyword>
<keyword evidence="12 16" id="KW-0472">Membrane</keyword>
<evidence type="ECO:0000256" key="7">
    <source>
        <dbReference type="ARBA" id="ARBA00022737"/>
    </source>
</evidence>
<evidence type="ECO:0000256" key="4">
    <source>
        <dbReference type="ARBA" id="ARBA00022568"/>
    </source>
</evidence>
<reference evidence="18" key="4">
    <citation type="submission" date="2025-08" db="UniProtKB">
        <authorList>
            <consortium name="Ensembl"/>
        </authorList>
    </citation>
    <scope>IDENTIFICATION</scope>
</reference>
<dbReference type="InterPro" id="IPR008347">
    <property type="entry name" value="TrpV1-4"/>
</dbReference>
<evidence type="ECO:0000256" key="6">
    <source>
        <dbReference type="ARBA" id="ARBA00022692"/>
    </source>
</evidence>
<dbReference type="InterPro" id="IPR005821">
    <property type="entry name" value="Ion_trans_dom"/>
</dbReference>
<feature type="transmembrane region" description="Helical" evidence="16">
    <location>
        <begin position="467"/>
        <end position="487"/>
    </location>
</feature>
<dbReference type="GO" id="GO:0005262">
    <property type="term" value="F:calcium channel activity"/>
    <property type="evidence" value="ECO:0007669"/>
    <property type="project" value="UniProtKB-KW"/>
</dbReference>
<name>A0A4W3J0M8_CALMI</name>
<dbReference type="Proteomes" id="UP000314986">
    <property type="component" value="Unassembled WGS sequence"/>
</dbReference>
<accession>A0A4W3J0M8</accession>
<keyword evidence="4" id="KW-0109">Calcium transport</keyword>
<dbReference type="PROSITE" id="PS50088">
    <property type="entry name" value="ANK_REPEAT"/>
    <property type="match status" value="1"/>
</dbReference>
<keyword evidence="10 15" id="KW-0040">ANK repeat</keyword>
<dbReference type="Pfam" id="PF00520">
    <property type="entry name" value="Ion_trans"/>
    <property type="match status" value="1"/>
</dbReference>
<keyword evidence="9 16" id="KW-1133">Transmembrane helix</keyword>
<keyword evidence="7" id="KW-0677">Repeat</keyword>
<dbReference type="PROSITE" id="PS50297">
    <property type="entry name" value="ANK_REP_REGION"/>
    <property type="match status" value="1"/>
</dbReference>
<evidence type="ECO:0000256" key="15">
    <source>
        <dbReference type="PROSITE-ProRule" id="PRU00023"/>
    </source>
</evidence>
<dbReference type="OMA" id="GNCEDMD"/>
<protein>
    <recommendedName>
        <fullName evidence="17">Ion transport domain-containing protein</fullName>
    </recommendedName>
</protein>
<dbReference type="GO" id="GO:0005929">
    <property type="term" value="C:cilium"/>
    <property type="evidence" value="ECO:0007669"/>
    <property type="project" value="TreeGrafter"/>
</dbReference>
<dbReference type="InterPro" id="IPR024862">
    <property type="entry name" value="TRPV"/>
</dbReference>
<evidence type="ECO:0000256" key="16">
    <source>
        <dbReference type="SAM" id="Phobius"/>
    </source>
</evidence>
<keyword evidence="13" id="KW-0407">Ion channel</keyword>
<dbReference type="Ensembl" id="ENSCMIT00000032299.1">
    <property type="protein sequence ID" value="ENSCMIP00000031813.1"/>
    <property type="gene ID" value="ENSCMIG00000013615.1"/>
</dbReference>
<feature type="repeat" description="ANK" evidence="15">
    <location>
        <begin position="122"/>
        <end position="154"/>
    </location>
</feature>
<dbReference type="SUPFAM" id="SSF48403">
    <property type="entry name" value="Ankyrin repeat"/>
    <property type="match status" value="1"/>
</dbReference>
<evidence type="ECO:0000313" key="18">
    <source>
        <dbReference type="Ensembl" id="ENSCMIP00000031813.1"/>
    </source>
</evidence>
<reference evidence="19" key="2">
    <citation type="journal article" date="2007" name="PLoS Biol.">
        <title>Survey sequencing and comparative analysis of the elephant shark (Callorhinchus milii) genome.</title>
        <authorList>
            <person name="Venkatesh B."/>
            <person name="Kirkness E.F."/>
            <person name="Loh Y.H."/>
            <person name="Halpern A.L."/>
            <person name="Lee A.P."/>
            <person name="Johnson J."/>
            <person name="Dandona N."/>
            <person name="Viswanathan L.D."/>
            <person name="Tay A."/>
            <person name="Venter J.C."/>
            <person name="Strausberg R.L."/>
            <person name="Brenner S."/>
        </authorList>
    </citation>
    <scope>NUCLEOTIDE SEQUENCE [LARGE SCALE GENOMIC DNA]</scope>
</reference>
<dbReference type="PRINTS" id="PR01768">
    <property type="entry name" value="TRPVRECEPTOR"/>
</dbReference>
<feature type="transmembrane region" description="Helical" evidence="16">
    <location>
        <begin position="433"/>
        <end position="455"/>
    </location>
</feature>
<dbReference type="InterPro" id="IPR002110">
    <property type="entry name" value="Ankyrin_rpt"/>
</dbReference>
<dbReference type="AlphaFoldDB" id="A0A4W3J0M8"/>
<evidence type="ECO:0000256" key="3">
    <source>
        <dbReference type="ARBA" id="ARBA00022475"/>
    </source>
</evidence>
<evidence type="ECO:0000256" key="12">
    <source>
        <dbReference type="ARBA" id="ARBA00023136"/>
    </source>
</evidence>
<proteinExistence type="predicted"/>
<dbReference type="PANTHER" id="PTHR10582">
    <property type="entry name" value="TRANSIENT RECEPTOR POTENTIAL ION CHANNEL PROTEIN"/>
    <property type="match status" value="1"/>
</dbReference>
<keyword evidence="5" id="KW-0107">Calcium channel</keyword>
<dbReference type="InParanoid" id="A0A4W3J0M8"/>
<dbReference type="Pfam" id="PF12796">
    <property type="entry name" value="Ank_2"/>
    <property type="match status" value="1"/>
</dbReference>
<comment type="subcellular location">
    <subcellularLocation>
        <location evidence="1">Cell membrane</location>
        <topology evidence="1">Multi-pass membrane protein</topology>
    </subcellularLocation>
</comment>
<dbReference type="Gene3D" id="1.25.40.20">
    <property type="entry name" value="Ankyrin repeat-containing domain"/>
    <property type="match status" value="1"/>
</dbReference>
<evidence type="ECO:0000256" key="14">
    <source>
        <dbReference type="ARBA" id="ARBA00036634"/>
    </source>
</evidence>
<dbReference type="GO" id="GO:0098703">
    <property type="term" value="P:calcium ion import across plasma membrane"/>
    <property type="evidence" value="ECO:0007669"/>
    <property type="project" value="TreeGrafter"/>
</dbReference>
<dbReference type="GO" id="GO:0007015">
    <property type="term" value="P:actin filament organization"/>
    <property type="evidence" value="ECO:0007669"/>
    <property type="project" value="TreeGrafter"/>
</dbReference>
<dbReference type="GO" id="GO:0005886">
    <property type="term" value="C:plasma membrane"/>
    <property type="evidence" value="ECO:0007669"/>
    <property type="project" value="UniProtKB-SubCell"/>
</dbReference>
<keyword evidence="19" id="KW-1185">Reference proteome</keyword>
<evidence type="ECO:0000256" key="5">
    <source>
        <dbReference type="ARBA" id="ARBA00022673"/>
    </source>
</evidence>
<evidence type="ECO:0000313" key="19">
    <source>
        <dbReference type="Proteomes" id="UP000314986"/>
    </source>
</evidence>
<evidence type="ECO:0000256" key="2">
    <source>
        <dbReference type="ARBA" id="ARBA00022448"/>
    </source>
</evidence>
<feature type="transmembrane region" description="Helical" evidence="16">
    <location>
        <begin position="499"/>
        <end position="522"/>
    </location>
</feature>
<dbReference type="SMART" id="SM00248">
    <property type="entry name" value="ANK"/>
    <property type="match status" value="4"/>
</dbReference>
<evidence type="ECO:0000256" key="10">
    <source>
        <dbReference type="ARBA" id="ARBA00023043"/>
    </source>
</evidence>
<keyword evidence="2" id="KW-0813">Transport</keyword>
<evidence type="ECO:0000259" key="17">
    <source>
        <dbReference type="Pfam" id="PF00520"/>
    </source>
</evidence>
<evidence type="ECO:0000256" key="13">
    <source>
        <dbReference type="ARBA" id="ARBA00023303"/>
    </source>
</evidence>
<sequence>HKHNSALSRRRDVSKIYKCKVVVAVAPNRKLQNRVWVDFYRSIAEGDLGEFDKFLQLFQESKTKLTAEWLRDPRTGKTCLMKALLNLNDNTQEMVEKLISFAEASDSLEQLINAEYTDREYKGQTALHIAIERRCKTIVQLLVEKGADINAKAQGRFFKPKKLKHGFYFGELPLSLAACTNQPDIVTLLMASGRTDVRAQDAWGNCILHALVTVADDSEDNTTFVTEMYDMILMSSQDHNLEGICNLRGLNPLQLAAKLGKFKIFSHILCREFKDKKHLNLSRKITDWAYGPVSSSLYDITEVDTNHQNSVLEIVVHNTKIQNRHELLSVEPLNTLLEEKWLTFGAHMFTITCIVYVLYIIGFTTVYYNQAERYQALMTASSAVLCWARVEAHLLLLVPALALGWINILYFTRGFKSMGIYSVILQKVLLTDVLLFLFVYLLFLIGFSVALASLIDSCPNSLECSPYLTFNTVILELFKLTLGLGDLQIQQHAKYPQLFLLLLGVYVVLTFVLLLNMLIALMSETVEDTAKESKNIWKLQRARMILNLERSLPKCLRRRFQLGTILKNSQGHSRRYIRLVAGGGGCWGGGRQNIQSVHFTAYLSSALRHLKDAIRRYIKC</sequence>
<feature type="transmembrane region" description="Helical" evidence="16">
    <location>
        <begin position="392"/>
        <end position="412"/>
    </location>
</feature>
<gene>
    <name evidence="18" type="primary">LOC103180594</name>
</gene>
<keyword evidence="3" id="KW-1003">Cell membrane</keyword>
<organism evidence="18 19">
    <name type="scientific">Callorhinchus milii</name>
    <name type="common">Ghost shark</name>
    <dbReference type="NCBI Taxonomy" id="7868"/>
    <lineage>
        <taxon>Eukaryota</taxon>
        <taxon>Metazoa</taxon>
        <taxon>Chordata</taxon>
        <taxon>Craniata</taxon>
        <taxon>Vertebrata</taxon>
        <taxon>Chondrichthyes</taxon>
        <taxon>Holocephali</taxon>
        <taxon>Chimaeriformes</taxon>
        <taxon>Callorhinchidae</taxon>
        <taxon>Callorhinchus</taxon>
    </lineage>
</organism>
<dbReference type="FunFam" id="1.25.40.20:FF:000431">
    <property type="entry name" value="Transient receptor potential cation channel subfamily V member 4"/>
    <property type="match status" value="1"/>
</dbReference>
<keyword evidence="8" id="KW-0106">Calcium</keyword>
<feature type="domain" description="Ion transport" evidence="17">
    <location>
        <begin position="348"/>
        <end position="533"/>
    </location>
</feature>
<evidence type="ECO:0000256" key="8">
    <source>
        <dbReference type="ARBA" id="ARBA00022837"/>
    </source>
</evidence>
<feature type="transmembrane region" description="Helical" evidence="16">
    <location>
        <begin position="348"/>
        <end position="368"/>
    </location>
</feature>